<dbReference type="Gene3D" id="1.50.40.10">
    <property type="entry name" value="Mitochondrial carrier domain"/>
    <property type="match status" value="1"/>
</dbReference>
<keyword evidence="4 10" id="KW-0812">Transmembrane</keyword>
<accession>A0A0L0G5T1</accession>
<dbReference type="InterPro" id="IPR018108">
    <property type="entry name" value="MCP_transmembrane"/>
</dbReference>
<evidence type="ECO:0000256" key="11">
    <source>
        <dbReference type="RuleBase" id="RU000488"/>
    </source>
</evidence>
<dbReference type="Proteomes" id="UP000054560">
    <property type="component" value="Unassembled WGS sequence"/>
</dbReference>
<dbReference type="OrthoDB" id="756301at2759"/>
<dbReference type="InterPro" id="IPR002067">
    <property type="entry name" value="MCP"/>
</dbReference>
<evidence type="ECO:0000256" key="7">
    <source>
        <dbReference type="ARBA" id="ARBA00022989"/>
    </source>
</evidence>
<evidence type="ECO:0000313" key="12">
    <source>
        <dbReference type="EMBL" id="KNC84385.1"/>
    </source>
</evidence>
<evidence type="ECO:0000256" key="8">
    <source>
        <dbReference type="ARBA" id="ARBA00023128"/>
    </source>
</evidence>
<keyword evidence="13" id="KW-1185">Reference proteome</keyword>
<gene>
    <name evidence="12" type="ORF">SARC_03401</name>
</gene>
<feature type="repeat" description="Solcar" evidence="10">
    <location>
        <begin position="105"/>
        <end position="190"/>
    </location>
</feature>
<reference evidence="12 13" key="1">
    <citation type="submission" date="2011-02" db="EMBL/GenBank/DDBJ databases">
        <title>The Genome Sequence of Sphaeroforma arctica JP610.</title>
        <authorList>
            <consortium name="The Broad Institute Genome Sequencing Platform"/>
            <person name="Russ C."/>
            <person name="Cuomo C."/>
            <person name="Young S.K."/>
            <person name="Zeng Q."/>
            <person name="Gargeya S."/>
            <person name="Alvarado L."/>
            <person name="Berlin A."/>
            <person name="Chapman S.B."/>
            <person name="Chen Z."/>
            <person name="Freedman E."/>
            <person name="Gellesch M."/>
            <person name="Goldberg J."/>
            <person name="Griggs A."/>
            <person name="Gujja S."/>
            <person name="Heilman E."/>
            <person name="Heiman D."/>
            <person name="Howarth C."/>
            <person name="Mehta T."/>
            <person name="Neiman D."/>
            <person name="Pearson M."/>
            <person name="Roberts A."/>
            <person name="Saif S."/>
            <person name="Shea T."/>
            <person name="Shenoy N."/>
            <person name="Sisk P."/>
            <person name="Stolte C."/>
            <person name="Sykes S."/>
            <person name="White J."/>
            <person name="Yandava C."/>
            <person name="Burger G."/>
            <person name="Gray M.W."/>
            <person name="Holland P.W.H."/>
            <person name="King N."/>
            <person name="Lang F.B.F."/>
            <person name="Roger A.J."/>
            <person name="Ruiz-Trillo I."/>
            <person name="Haas B."/>
            <person name="Nusbaum C."/>
            <person name="Birren B."/>
        </authorList>
    </citation>
    <scope>NUCLEOTIDE SEQUENCE [LARGE SCALE GENOMIC DNA]</scope>
    <source>
        <strain evidence="12 13">JP610</strain>
    </source>
</reference>
<keyword evidence="5" id="KW-0677">Repeat</keyword>
<dbReference type="InterPro" id="IPR050391">
    <property type="entry name" value="Mito_Metabolite_Transporter"/>
</dbReference>
<evidence type="ECO:0000256" key="4">
    <source>
        <dbReference type="ARBA" id="ARBA00022692"/>
    </source>
</evidence>
<feature type="repeat" description="Solcar" evidence="10">
    <location>
        <begin position="13"/>
        <end position="98"/>
    </location>
</feature>
<dbReference type="eggNOG" id="KOG0753">
    <property type="taxonomic scope" value="Eukaryota"/>
</dbReference>
<dbReference type="GeneID" id="25903905"/>
<dbReference type="GO" id="GO:0055085">
    <property type="term" value="P:transmembrane transport"/>
    <property type="evidence" value="ECO:0007669"/>
    <property type="project" value="InterPro"/>
</dbReference>
<sequence length="293" mass="31818">MVVGGSNAESDWRRYACGGLASCTAETLTFPIDLTKTRLQLQSGSGSGVQYRGMLHALYKISTEEGFRSLYNGCSPALLRQLTYGTLKMGFYKDLRSKLGATNGPSLGVDVTSGIIAGGVAAAIANPTDVAKVRMQAQSNGKYKNAIHAITTIAREEGLSGLYRGVSPTVQRACVVAGVELPAYDVSKRYFLHHKYFEDSYGLHFMCSNIAGLVGAIASNPIDVVKTRLMSQSASATGVYTGVMDCFRKTVAAEGWMALYKGFIPNYARLAPWNIAFFMSYEQYARFVGLYEY</sequence>
<protein>
    <submittedName>
        <fullName evidence="12">Uncharacterized protein</fullName>
    </submittedName>
</protein>
<feature type="repeat" description="Solcar" evidence="10">
    <location>
        <begin position="199"/>
        <end position="287"/>
    </location>
</feature>
<evidence type="ECO:0000256" key="5">
    <source>
        <dbReference type="ARBA" id="ARBA00022737"/>
    </source>
</evidence>
<organism evidence="12 13">
    <name type="scientific">Sphaeroforma arctica JP610</name>
    <dbReference type="NCBI Taxonomy" id="667725"/>
    <lineage>
        <taxon>Eukaryota</taxon>
        <taxon>Ichthyosporea</taxon>
        <taxon>Ichthyophonida</taxon>
        <taxon>Sphaeroforma</taxon>
    </lineage>
</organism>
<comment type="subcellular location">
    <subcellularLocation>
        <location evidence="1">Mitochondrion inner membrane</location>
        <topology evidence="1">Multi-pass membrane protein</topology>
    </subcellularLocation>
</comment>
<dbReference type="PROSITE" id="PS50920">
    <property type="entry name" value="SOLCAR"/>
    <property type="match status" value="3"/>
</dbReference>
<proteinExistence type="inferred from homology"/>
<dbReference type="RefSeq" id="XP_014158287.1">
    <property type="nucleotide sequence ID" value="XM_014302812.1"/>
</dbReference>
<evidence type="ECO:0000256" key="9">
    <source>
        <dbReference type="ARBA" id="ARBA00023136"/>
    </source>
</evidence>
<dbReference type="AlphaFoldDB" id="A0A0L0G5T1"/>
<evidence type="ECO:0000256" key="1">
    <source>
        <dbReference type="ARBA" id="ARBA00004448"/>
    </source>
</evidence>
<keyword evidence="3 11" id="KW-0813">Transport</keyword>
<evidence type="ECO:0000256" key="2">
    <source>
        <dbReference type="ARBA" id="ARBA00006375"/>
    </source>
</evidence>
<dbReference type="FunFam" id="1.50.40.10:FF:000062">
    <property type="entry name" value="mitochondrial uncoupling protein 3"/>
    <property type="match status" value="1"/>
</dbReference>
<comment type="similarity">
    <text evidence="2 11">Belongs to the mitochondrial carrier (TC 2.A.29) family.</text>
</comment>
<dbReference type="GO" id="GO:0005743">
    <property type="term" value="C:mitochondrial inner membrane"/>
    <property type="evidence" value="ECO:0007669"/>
    <property type="project" value="UniProtKB-SubCell"/>
</dbReference>
<dbReference type="PRINTS" id="PR00926">
    <property type="entry name" value="MITOCARRIER"/>
</dbReference>
<dbReference type="EMBL" id="KQ241768">
    <property type="protein sequence ID" value="KNC84385.1"/>
    <property type="molecule type" value="Genomic_DNA"/>
</dbReference>
<keyword evidence="6" id="KW-0999">Mitochondrion inner membrane</keyword>
<dbReference type="SUPFAM" id="SSF103506">
    <property type="entry name" value="Mitochondrial carrier"/>
    <property type="match status" value="1"/>
</dbReference>
<dbReference type="PANTHER" id="PTHR45618">
    <property type="entry name" value="MITOCHONDRIAL DICARBOXYLATE CARRIER-RELATED"/>
    <property type="match status" value="1"/>
</dbReference>
<evidence type="ECO:0000256" key="3">
    <source>
        <dbReference type="ARBA" id="ARBA00022448"/>
    </source>
</evidence>
<keyword evidence="9 10" id="KW-0472">Membrane</keyword>
<keyword evidence="7" id="KW-1133">Transmembrane helix</keyword>
<evidence type="ECO:0000256" key="10">
    <source>
        <dbReference type="PROSITE-ProRule" id="PRU00282"/>
    </source>
</evidence>
<dbReference type="InterPro" id="IPR023395">
    <property type="entry name" value="MCP_dom_sf"/>
</dbReference>
<dbReference type="Pfam" id="PF00153">
    <property type="entry name" value="Mito_carr"/>
    <property type="match status" value="3"/>
</dbReference>
<keyword evidence="8" id="KW-0496">Mitochondrion</keyword>
<name>A0A0L0G5T1_9EUKA</name>
<evidence type="ECO:0000313" key="13">
    <source>
        <dbReference type="Proteomes" id="UP000054560"/>
    </source>
</evidence>
<dbReference type="STRING" id="667725.A0A0L0G5T1"/>
<evidence type="ECO:0000256" key="6">
    <source>
        <dbReference type="ARBA" id="ARBA00022792"/>
    </source>
</evidence>